<dbReference type="Pfam" id="PF05958">
    <property type="entry name" value="tRNA_U5-meth_tr"/>
    <property type="match status" value="1"/>
</dbReference>
<dbReference type="Proteomes" id="UP000185192">
    <property type="component" value="Unassembled WGS sequence"/>
</dbReference>
<dbReference type="PROSITE" id="PS51687">
    <property type="entry name" value="SAM_MT_RNA_M5U"/>
    <property type="match status" value="1"/>
</dbReference>
<feature type="binding site" evidence="4">
    <location>
        <position position="292"/>
    </location>
    <ligand>
        <name>S-adenosyl-L-methionine</name>
        <dbReference type="ChEBI" id="CHEBI:59789"/>
    </ligand>
</feature>
<dbReference type="CDD" id="cd02440">
    <property type="entry name" value="AdoMet_MTases"/>
    <property type="match status" value="1"/>
</dbReference>
<dbReference type="PROSITE" id="PS01230">
    <property type="entry name" value="TRMA_1"/>
    <property type="match status" value="1"/>
</dbReference>
<keyword evidence="1 4" id="KW-0489">Methyltransferase</keyword>
<feature type="binding site" evidence="4">
    <location>
        <position position="338"/>
    </location>
    <ligand>
        <name>S-adenosyl-L-methionine</name>
        <dbReference type="ChEBI" id="CHEBI:59789"/>
    </ligand>
</feature>
<evidence type="ECO:0000256" key="1">
    <source>
        <dbReference type="ARBA" id="ARBA00022603"/>
    </source>
</evidence>
<evidence type="ECO:0000256" key="4">
    <source>
        <dbReference type="PROSITE-ProRule" id="PRU01024"/>
    </source>
</evidence>
<dbReference type="STRING" id="1123272.SAMN02745824_2445"/>
<gene>
    <name evidence="6" type="ORF">SAMN02745824_2445</name>
</gene>
<proteinExistence type="inferred from homology"/>
<evidence type="ECO:0000256" key="3">
    <source>
        <dbReference type="ARBA" id="ARBA00022691"/>
    </source>
</evidence>
<dbReference type="PANTHER" id="PTHR11061">
    <property type="entry name" value="RNA M5U METHYLTRANSFERASE"/>
    <property type="match status" value="1"/>
</dbReference>
<dbReference type="PANTHER" id="PTHR11061:SF49">
    <property type="entry name" value="23S RRNA (URACIL(1939)-C(5))-METHYLTRANSFERASE RLMD"/>
    <property type="match status" value="1"/>
</dbReference>
<evidence type="ECO:0000256" key="2">
    <source>
        <dbReference type="ARBA" id="ARBA00022679"/>
    </source>
</evidence>
<reference evidence="7" key="1">
    <citation type="submission" date="2016-11" db="EMBL/GenBank/DDBJ databases">
        <authorList>
            <person name="Varghese N."/>
            <person name="Submissions S."/>
        </authorList>
    </citation>
    <scope>NUCLEOTIDE SEQUENCE [LARGE SCALE GENOMIC DNA]</scope>
    <source>
        <strain evidence="7">DSM 22363</strain>
    </source>
</reference>
<dbReference type="InterPro" id="IPR029063">
    <property type="entry name" value="SAM-dependent_MTases_sf"/>
</dbReference>
<feature type="binding site" evidence="4">
    <location>
        <position position="272"/>
    </location>
    <ligand>
        <name>S-adenosyl-L-methionine</name>
        <dbReference type="ChEBI" id="CHEBI:59789"/>
    </ligand>
</feature>
<dbReference type="InterPro" id="IPR030390">
    <property type="entry name" value="MeTrfase_TrmA_AS"/>
</dbReference>
<evidence type="ECO:0000313" key="7">
    <source>
        <dbReference type="Proteomes" id="UP000185192"/>
    </source>
</evidence>
<keyword evidence="7" id="KW-1185">Reference proteome</keyword>
<sequence length="408" mass="44749">MPVTDKNGPDSGRIVRVAAKGDGITADGRHVAYSAPGDVLNTDGGLTRGPHYRDPPCRHFQECGGCTLQHLDEESYAEFVTGRVKYALEGQGIVADEIFPPRISARKSRIRASLRATRIGAVLKLGFSGSGSHRIVDLQQCEILRPELFAVLQPLREWLQPLARRKHDLNLELTLVDQGVDLLIRNFEPETLQQRESLADFARENALARLSVDGGIGPETQWEPEPATITLGGVPVSFPHGGFLQPTLDGREMLVSIADEVVSESRLVADLFAGLGTFALGLSEGRKIYAAEGSRDAIAALKVVANTSKREIFTEHRDLYRRPLSVEELNRFDAVILDPPRAGARDQIDQLAKSDVKRICYISCNPASFARDAKTLCNAGYALEKVWPAGQFLWSTHVELVSQFSKSG</sequence>
<organism evidence="6 7">
    <name type="scientific">Parasphingorhabdus marina DSM 22363</name>
    <dbReference type="NCBI Taxonomy" id="1123272"/>
    <lineage>
        <taxon>Bacteria</taxon>
        <taxon>Pseudomonadati</taxon>
        <taxon>Pseudomonadota</taxon>
        <taxon>Alphaproteobacteria</taxon>
        <taxon>Sphingomonadales</taxon>
        <taxon>Sphingomonadaceae</taxon>
        <taxon>Parasphingorhabdus</taxon>
    </lineage>
</organism>
<dbReference type="AlphaFoldDB" id="A0A1N6FLH2"/>
<dbReference type="SUPFAM" id="SSF53335">
    <property type="entry name" value="S-adenosyl-L-methionine-dependent methyltransferases"/>
    <property type="match status" value="1"/>
</dbReference>
<evidence type="ECO:0000313" key="6">
    <source>
        <dbReference type="EMBL" id="SIN96133.1"/>
    </source>
</evidence>
<comment type="similarity">
    <text evidence="4">Belongs to the class I-like SAM-binding methyltransferase superfamily. RNA M5U methyltransferase family.</text>
</comment>
<dbReference type="GO" id="GO:0070475">
    <property type="term" value="P:rRNA base methylation"/>
    <property type="evidence" value="ECO:0007669"/>
    <property type="project" value="TreeGrafter"/>
</dbReference>
<feature type="binding site" evidence="4">
    <location>
        <position position="245"/>
    </location>
    <ligand>
        <name>S-adenosyl-L-methionine</name>
        <dbReference type="ChEBI" id="CHEBI:59789"/>
    </ligand>
</feature>
<name>A0A1N6FLH2_9SPHN</name>
<dbReference type="Gene3D" id="2.40.50.1070">
    <property type="match status" value="1"/>
</dbReference>
<protein>
    <submittedName>
        <fullName evidence="6">23S rRNA m(5)U-1939 methyltransferase</fullName>
    </submittedName>
</protein>
<dbReference type="Gene3D" id="3.40.50.150">
    <property type="entry name" value="Vaccinia Virus protein VP39"/>
    <property type="match status" value="1"/>
</dbReference>
<keyword evidence="2 4" id="KW-0808">Transferase</keyword>
<feature type="active site" description="Nucleophile" evidence="4">
    <location>
        <position position="364"/>
    </location>
</feature>
<feature type="active site" evidence="5">
    <location>
        <position position="364"/>
    </location>
</feature>
<dbReference type="InterPro" id="IPR010280">
    <property type="entry name" value="U5_MeTrfase_fam"/>
</dbReference>
<dbReference type="EMBL" id="FSQW01000002">
    <property type="protein sequence ID" value="SIN96133.1"/>
    <property type="molecule type" value="Genomic_DNA"/>
</dbReference>
<keyword evidence="3 4" id="KW-0949">S-adenosyl-L-methionine</keyword>
<dbReference type="GO" id="GO:0070041">
    <property type="term" value="F:rRNA (uridine-C5-)-methyltransferase activity"/>
    <property type="evidence" value="ECO:0007669"/>
    <property type="project" value="TreeGrafter"/>
</dbReference>
<evidence type="ECO:0000256" key="5">
    <source>
        <dbReference type="PROSITE-ProRule" id="PRU10015"/>
    </source>
</evidence>
<accession>A0A1N6FLH2</accession>